<dbReference type="PANTHER" id="PTHR44329:SF288">
    <property type="entry name" value="MITOGEN-ACTIVATED PROTEIN KINASE KINASE KINASE 20"/>
    <property type="match status" value="1"/>
</dbReference>
<evidence type="ECO:0000256" key="5">
    <source>
        <dbReference type="SAM" id="MobiDB-lite"/>
    </source>
</evidence>
<feature type="region of interest" description="Disordered" evidence="5">
    <location>
        <begin position="1"/>
        <end position="33"/>
    </location>
</feature>
<dbReference type="EMBL" id="CASHTH010001241">
    <property type="protein sequence ID" value="CAI8013137.1"/>
    <property type="molecule type" value="Genomic_DNA"/>
</dbReference>
<keyword evidence="1" id="KW-0808">Transferase</keyword>
<name>A0AA35WGU7_GEOBA</name>
<reference evidence="7" key="1">
    <citation type="submission" date="2023-03" db="EMBL/GenBank/DDBJ databases">
        <authorList>
            <person name="Steffen K."/>
            <person name="Cardenas P."/>
        </authorList>
    </citation>
    <scope>NUCLEOTIDE SEQUENCE</scope>
</reference>
<evidence type="ECO:0000256" key="4">
    <source>
        <dbReference type="ARBA" id="ARBA00022840"/>
    </source>
</evidence>
<evidence type="ECO:0000256" key="1">
    <source>
        <dbReference type="ARBA" id="ARBA00022679"/>
    </source>
</evidence>
<sequence length="601" mass="67679">MAEATDQLENGGCEEDEDSHSDQDEDDPQKPEWVGYFRLPKRDVKLGAPFLPTDEVQTTKDDTSSPKKYAIIARILSIVAGTDASATKFNVTRFYGAVIYAPTAEYRIVLEYCDMGYLRDYVLNTKKEIDGPDLAMQIANGMRYLHYGAPFHPIIHRNLHPLSVLLKSGPGGKVVTKLHGFQHAKIMAPHETFGGQTVAPTNPGLWQGPELIMGEDTSRTESDVYSYGMVVWHIFSRQLPWEGKRMTDPQIMRLTVMNKKRPTMPPSSDCPKLYEVLIDKCWDEDFKKRPDFIVIMKALRRNDVTVIDPTALVAKCSAVEPPPPVEDVEKRPEWELDPENLPTEGDQILSSNKSTSTVVVAKYDDDRQVALWKPVRIDTEKPTREQFADYMAVARKISHDHVISCDGVLLMESIQLPLMELSVRQHLKGKRVKDAKTNKQKTIVKGFGSMTDDQTSHVMKCVLKGLNYLHTTAGISHRGLSTSNVLISKNKKSRATAWSVRLCDYNLCALGIDSHSNSARYLPPAAVRGKPRGDLYTCGIMFVEMLTGKDNSTTDKKKKDIWSKARTEVRQQSRRIWEAVKLCENIETHENLTPSAVLGFL</sequence>
<dbReference type="Proteomes" id="UP001174909">
    <property type="component" value="Unassembled WGS sequence"/>
</dbReference>
<protein>
    <submittedName>
        <fullName evidence="7">Mitogen-activated protein kinase kinase kinase 20</fullName>
    </submittedName>
</protein>
<organism evidence="7 8">
    <name type="scientific">Geodia barretti</name>
    <name type="common">Barrett's horny sponge</name>
    <dbReference type="NCBI Taxonomy" id="519541"/>
    <lineage>
        <taxon>Eukaryota</taxon>
        <taxon>Metazoa</taxon>
        <taxon>Porifera</taxon>
        <taxon>Demospongiae</taxon>
        <taxon>Heteroscleromorpha</taxon>
        <taxon>Tetractinellida</taxon>
        <taxon>Astrophorina</taxon>
        <taxon>Geodiidae</taxon>
        <taxon>Geodia</taxon>
    </lineage>
</organism>
<dbReference type="InterPro" id="IPR001245">
    <property type="entry name" value="Ser-Thr/Tyr_kinase_cat_dom"/>
</dbReference>
<feature type="domain" description="Protein kinase" evidence="6">
    <location>
        <begin position="343"/>
        <end position="601"/>
    </location>
</feature>
<dbReference type="Pfam" id="PF07714">
    <property type="entry name" value="PK_Tyr_Ser-Thr"/>
    <property type="match status" value="1"/>
</dbReference>
<accession>A0AA35WGU7</accession>
<gene>
    <name evidence="7" type="ORF">GBAR_LOCUS8377</name>
</gene>
<dbReference type="PROSITE" id="PS50011">
    <property type="entry name" value="PROTEIN_KINASE_DOM"/>
    <property type="match status" value="2"/>
</dbReference>
<dbReference type="AlphaFoldDB" id="A0AA35WGU7"/>
<keyword evidence="2" id="KW-0547">Nucleotide-binding</keyword>
<dbReference type="InterPro" id="IPR051681">
    <property type="entry name" value="Ser/Thr_Kinases-Pseudokinases"/>
</dbReference>
<dbReference type="SUPFAM" id="SSF56112">
    <property type="entry name" value="Protein kinase-like (PK-like)"/>
    <property type="match status" value="2"/>
</dbReference>
<dbReference type="PANTHER" id="PTHR44329">
    <property type="entry name" value="SERINE/THREONINE-PROTEIN KINASE TNNI3K-RELATED"/>
    <property type="match status" value="1"/>
</dbReference>
<evidence type="ECO:0000259" key="6">
    <source>
        <dbReference type="PROSITE" id="PS50011"/>
    </source>
</evidence>
<comment type="caution">
    <text evidence="7">The sequence shown here is derived from an EMBL/GenBank/DDBJ whole genome shotgun (WGS) entry which is preliminary data.</text>
</comment>
<evidence type="ECO:0000256" key="2">
    <source>
        <dbReference type="ARBA" id="ARBA00022741"/>
    </source>
</evidence>
<feature type="compositionally biased region" description="Acidic residues" evidence="5">
    <location>
        <begin position="12"/>
        <end position="27"/>
    </location>
</feature>
<evidence type="ECO:0000256" key="3">
    <source>
        <dbReference type="ARBA" id="ARBA00022777"/>
    </source>
</evidence>
<dbReference type="InterPro" id="IPR000719">
    <property type="entry name" value="Prot_kinase_dom"/>
</dbReference>
<proteinExistence type="predicted"/>
<dbReference type="Pfam" id="PF00069">
    <property type="entry name" value="Pkinase"/>
    <property type="match status" value="1"/>
</dbReference>
<keyword evidence="8" id="KW-1185">Reference proteome</keyword>
<evidence type="ECO:0000313" key="8">
    <source>
        <dbReference type="Proteomes" id="UP001174909"/>
    </source>
</evidence>
<keyword evidence="3 7" id="KW-0418">Kinase</keyword>
<keyword evidence="4" id="KW-0067">ATP-binding</keyword>
<dbReference type="GO" id="GO:0005524">
    <property type="term" value="F:ATP binding"/>
    <property type="evidence" value="ECO:0007669"/>
    <property type="project" value="UniProtKB-KW"/>
</dbReference>
<dbReference type="InterPro" id="IPR011009">
    <property type="entry name" value="Kinase-like_dom_sf"/>
</dbReference>
<dbReference type="Gene3D" id="1.10.510.10">
    <property type="entry name" value="Transferase(Phosphotransferase) domain 1"/>
    <property type="match status" value="2"/>
</dbReference>
<dbReference type="GO" id="GO:0004674">
    <property type="term" value="F:protein serine/threonine kinase activity"/>
    <property type="evidence" value="ECO:0007669"/>
    <property type="project" value="TreeGrafter"/>
</dbReference>
<evidence type="ECO:0000313" key="7">
    <source>
        <dbReference type="EMBL" id="CAI8013137.1"/>
    </source>
</evidence>
<feature type="domain" description="Protein kinase" evidence="6">
    <location>
        <begin position="1"/>
        <end position="306"/>
    </location>
</feature>